<dbReference type="GO" id="GO:0005886">
    <property type="term" value="C:plasma membrane"/>
    <property type="evidence" value="ECO:0007669"/>
    <property type="project" value="UniProtKB-SubCell"/>
</dbReference>
<sequence length="478" mass="56329">MYVLVLIHMCYHFTMKRKKLFVYFIFLSFIINFNFNININFVCSNVIQDVISIGNVDICVVNVNSDEAQECILNNEFGKLLLFVCNMNDAFSTTAKTHPENCPSRAFVNQSNPTENSPEVDTYSIYPNLFGTNENRLNDTYSLYSTPYSNMDIDFSCLCYGDKQDKVKHIMRINIKKTRKKIKGCDFGDNIPSKRDLTNSLSLNERSSCIIHAYSNDVLGINCFKKEINNSYNNNLELNPSNCFHDVYFGADLILNSKNVIPNSRVIPDPSSDVKLSRNHSFSSYLILPNNLTENIKISCTCKRDEFVGTMIIYTKNINSLMFDNNNNNNDEEQIFQNKYMKKKEYKKDEGNEYDKKMNTDDNYINNEEHHNNNQYNNYENKINNVNYNYDDISKYINEHYKNYDHEKNSKNSYKTNTRIHDQYDTYHYNNKYDLHSDRTRIRTRTFWQNLFGLSSSKYILFNNFLILFIFLLYIYST</sequence>
<dbReference type="OMA" id="LPKDMTM"/>
<feature type="domain" description="6-Cys" evidence="10">
    <location>
        <begin position="39"/>
        <end position="178"/>
    </location>
</feature>
<evidence type="ECO:0000256" key="5">
    <source>
        <dbReference type="ARBA" id="ARBA00022737"/>
    </source>
</evidence>
<evidence type="ECO:0000313" key="11">
    <source>
        <dbReference type="EMBL" id="KOB58982.1"/>
    </source>
</evidence>
<evidence type="ECO:0000313" key="12">
    <source>
        <dbReference type="Proteomes" id="UP000054289"/>
    </source>
</evidence>
<comment type="subcellular location">
    <subcellularLocation>
        <location evidence="1">Cell membrane</location>
    </subcellularLocation>
    <subcellularLocation>
        <location evidence="2">Cell surface</location>
    </subcellularLocation>
</comment>
<keyword evidence="8" id="KW-0325">Glycoprotein</keyword>
<evidence type="ECO:0000256" key="7">
    <source>
        <dbReference type="ARBA" id="ARBA00023157"/>
    </source>
</evidence>
<dbReference type="Pfam" id="PF07422">
    <property type="entry name" value="s48_45"/>
    <property type="match status" value="1"/>
</dbReference>
<reference evidence="11 12" key="1">
    <citation type="submission" date="2006-03" db="EMBL/GenBank/DDBJ databases">
        <title>Annotation of Plasmodium falciparum HB3.</title>
        <authorList>
            <consortium name="The Broad Institute Genome Sequencing Platform"/>
            <person name="Volkman S.K."/>
            <person name="Neafsey D.E."/>
            <person name="Dash A.P."/>
            <person name="Chitnis C.E."/>
            <person name="Hartl D.L."/>
            <person name="Young S.K."/>
            <person name="Zeng Q."/>
            <person name="Koehrsen M."/>
            <person name="Alvarado L."/>
            <person name="Berlin A."/>
            <person name="Borenstein D."/>
            <person name="Chapman S.B."/>
            <person name="Chen Z."/>
            <person name="Engels R."/>
            <person name="Freedman E."/>
            <person name="Gellesch M."/>
            <person name="Goldberg J."/>
            <person name="Griggs A."/>
            <person name="Gujja S."/>
            <person name="Heilman E.R."/>
            <person name="Heiman D.I."/>
            <person name="Howarth C."/>
            <person name="Jen D."/>
            <person name="Larson L."/>
            <person name="Mehta T."/>
            <person name="Neiman D."/>
            <person name="Park D."/>
            <person name="Pearson M."/>
            <person name="Roberts A."/>
            <person name="Saif S."/>
            <person name="Shea T."/>
            <person name="Shenoy N."/>
            <person name="Sisk P."/>
            <person name="Stolte C."/>
            <person name="Sykes S."/>
            <person name="Walk T."/>
            <person name="White J."/>
            <person name="Yandava C."/>
            <person name="Haas B."/>
            <person name="Henn M.R."/>
            <person name="Nusbaum C."/>
            <person name="Birren B."/>
        </authorList>
    </citation>
    <scope>NUCLEOTIDE SEQUENCE [LARGE SCALE GENOMIC DNA]</scope>
    <source>
        <strain evidence="11">HB3</strain>
    </source>
</reference>
<dbReference type="SMART" id="SM00970">
    <property type="entry name" value="s48_45"/>
    <property type="match status" value="1"/>
</dbReference>
<keyword evidence="5" id="KW-0677">Repeat</keyword>
<dbReference type="InterPro" id="IPR038160">
    <property type="entry name" value="6_CYS_dom_sf"/>
</dbReference>
<dbReference type="Proteomes" id="UP000054289">
    <property type="component" value="Unassembled WGS sequence"/>
</dbReference>
<dbReference type="FunFam" id="2.60.40.2860:FF:000026">
    <property type="entry name" value="6-cysteine protein"/>
    <property type="match status" value="1"/>
</dbReference>
<evidence type="ECO:0000259" key="10">
    <source>
        <dbReference type="PROSITE" id="PS51701"/>
    </source>
</evidence>
<keyword evidence="4" id="KW-0732">Signal</keyword>
<dbReference type="AlphaFoldDB" id="A0A0L7K6N8"/>
<evidence type="ECO:0000256" key="1">
    <source>
        <dbReference type="ARBA" id="ARBA00004236"/>
    </source>
</evidence>
<protein>
    <recommendedName>
        <fullName evidence="10">6-Cys domain-containing protein</fullName>
    </recommendedName>
</protein>
<dbReference type="InterPro" id="IPR010884">
    <property type="entry name" value="6_CYS_dom"/>
</dbReference>
<evidence type="ECO:0000256" key="3">
    <source>
        <dbReference type="ARBA" id="ARBA00022475"/>
    </source>
</evidence>
<evidence type="ECO:0000256" key="4">
    <source>
        <dbReference type="ARBA" id="ARBA00022729"/>
    </source>
</evidence>
<dbReference type="PROSITE" id="PS51701">
    <property type="entry name" value="6_CYS"/>
    <property type="match status" value="2"/>
</dbReference>
<evidence type="ECO:0000256" key="6">
    <source>
        <dbReference type="ARBA" id="ARBA00023136"/>
    </source>
</evidence>
<feature type="transmembrane region" description="Helical" evidence="9">
    <location>
        <begin position="459"/>
        <end position="476"/>
    </location>
</feature>
<organism evidence="11 12">
    <name type="scientific">Plasmodium falciparum (isolate HB3)</name>
    <dbReference type="NCBI Taxonomy" id="137071"/>
    <lineage>
        <taxon>Eukaryota</taxon>
        <taxon>Sar</taxon>
        <taxon>Alveolata</taxon>
        <taxon>Apicomplexa</taxon>
        <taxon>Aconoidasida</taxon>
        <taxon>Haemosporida</taxon>
        <taxon>Plasmodiidae</taxon>
        <taxon>Plasmodium</taxon>
        <taxon>Plasmodium (Laverania)</taxon>
    </lineage>
</organism>
<dbReference type="KEGG" id="pfh:PFHG_00734"/>
<feature type="domain" description="6-Cys" evidence="10">
    <location>
        <begin position="181"/>
        <end position="326"/>
    </location>
</feature>
<keyword evidence="6 9" id="KW-0472">Membrane</keyword>
<evidence type="ECO:0000256" key="2">
    <source>
        <dbReference type="ARBA" id="ARBA00004241"/>
    </source>
</evidence>
<reference evidence="12" key="2">
    <citation type="submission" date="2006-03" db="EMBL/GenBank/DDBJ databases">
        <title>The genome sequence of the Plasmodium falciparum HB3.</title>
        <authorList>
            <consortium name="The Broad Institute Genome Sequencing Platform"/>
            <person name="Birren B."/>
            <person name="Lander E."/>
            <person name="Galagan J."/>
            <person name="Nusbaum C."/>
            <person name="Devon K."/>
            <person name="Henn M."/>
            <person name="Jaffe D."/>
            <person name="Butler J."/>
            <person name="Alvarez P."/>
            <person name="Gnerre S."/>
            <person name="Grabherr M."/>
            <person name="Kleber M."/>
            <person name="Mauceli E."/>
            <person name="Brockman W."/>
            <person name="MacCallum I.A."/>
            <person name="Rounsley S."/>
            <person name="Young S."/>
            <person name="LaButti K."/>
            <person name="Pushparaj V."/>
            <person name="DeCaprio D."/>
            <person name="Crawford M."/>
            <person name="Koehrsen M."/>
            <person name="Engels R."/>
            <person name="Montgomery P."/>
            <person name="Pearson M."/>
            <person name="Howarth C."/>
            <person name="Larson L."/>
            <person name="Luoma S."/>
            <person name="White J."/>
            <person name="Kodira C."/>
            <person name="Zeng Q."/>
            <person name="Oleary S."/>
            <person name="Yandava C."/>
            <person name="Alvarado L."/>
            <person name="Wirth D."/>
            <person name="Volkman S."/>
            <person name="Hartl D."/>
        </authorList>
    </citation>
    <scope>NUCLEOTIDE SEQUENCE [LARGE SCALE GENOMIC DNA]</scope>
</reference>
<name>A0A0L7K6N8_PLAFX</name>
<evidence type="ECO:0000256" key="8">
    <source>
        <dbReference type="ARBA" id="ARBA00023180"/>
    </source>
</evidence>
<gene>
    <name evidence="11" type="ORF">PFHG_00734</name>
</gene>
<feature type="transmembrane region" description="Helical" evidence="9">
    <location>
        <begin position="20"/>
        <end position="37"/>
    </location>
</feature>
<keyword evidence="3" id="KW-1003">Cell membrane</keyword>
<keyword evidence="7" id="KW-1015">Disulfide bond</keyword>
<dbReference type="EMBL" id="CH671928">
    <property type="protein sequence ID" value="KOB58982.1"/>
    <property type="molecule type" value="Genomic_DNA"/>
</dbReference>
<dbReference type="GO" id="GO:0009986">
    <property type="term" value="C:cell surface"/>
    <property type="evidence" value="ECO:0007669"/>
    <property type="project" value="UniProtKB-SubCell"/>
</dbReference>
<accession>A0A0L7K6N8</accession>
<dbReference type="PANTHER" id="PTHR38796:SF1">
    <property type="entry name" value="ANCHORED PROTEIN, PUTATIVE (AFU_ORTHOLOGUE AFUA_4G09600)-RELATED"/>
    <property type="match status" value="1"/>
</dbReference>
<proteinExistence type="predicted"/>
<dbReference type="Gene3D" id="2.60.40.2860">
    <property type="match status" value="2"/>
</dbReference>
<dbReference type="OrthoDB" id="370202at2759"/>
<dbReference type="VEuPathDB" id="PlasmoDB:PfHB3_040008700"/>
<dbReference type="InterPro" id="IPR051444">
    <property type="entry name" value="Parasite_Repro/Invasion_Surf"/>
</dbReference>
<keyword evidence="9" id="KW-1133">Transmembrane helix</keyword>
<dbReference type="PANTHER" id="PTHR38796">
    <property type="match status" value="1"/>
</dbReference>
<evidence type="ECO:0000256" key="9">
    <source>
        <dbReference type="SAM" id="Phobius"/>
    </source>
</evidence>
<keyword evidence="9" id="KW-0812">Transmembrane</keyword>